<sequence length="193" mass="22641">MFEGTKMGLLKKLFTIRGSGDAHKDGNQSVDNYSSVPYDYQFVIQTIQVYWTQYLDSLFLLRFTHNCENYFSRKDFVIPRLRMLKRAIEHVGGAYSFTDSTINVQIVIYPADIDKIIQKIESPVYDEGFIKNHCDSLDYKLSFLTAAKDKLTIIARWRHWLYPYEKRLSAEILKPFNQHCLELEEQIESTSDS</sequence>
<dbReference type="PATRIC" id="fig|1423766.4.peg.1510"/>
<protein>
    <submittedName>
        <fullName evidence="1">Uncharacterized protein</fullName>
    </submittedName>
</protein>
<proteinExistence type="predicted"/>
<evidence type="ECO:0000313" key="1">
    <source>
        <dbReference type="EMBL" id="KRL20515.1"/>
    </source>
</evidence>
<dbReference type="AlphaFoldDB" id="A0A0R1NUM2"/>
<dbReference type="Proteomes" id="UP000051439">
    <property type="component" value="Unassembled WGS sequence"/>
</dbReference>
<reference evidence="1 2" key="1">
    <citation type="journal article" date="2015" name="Genome Announc.">
        <title>Expanding the biotechnology potential of lactobacilli through comparative genomics of 213 strains and associated genera.</title>
        <authorList>
            <person name="Sun Z."/>
            <person name="Harris H.M."/>
            <person name="McCann A."/>
            <person name="Guo C."/>
            <person name="Argimon S."/>
            <person name="Zhang W."/>
            <person name="Yang X."/>
            <person name="Jeffery I.B."/>
            <person name="Cooney J.C."/>
            <person name="Kagawa T.F."/>
            <person name="Liu W."/>
            <person name="Song Y."/>
            <person name="Salvetti E."/>
            <person name="Wrobel A."/>
            <person name="Rasinkangas P."/>
            <person name="Parkhill J."/>
            <person name="Rea M.C."/>
            <person name="O'Sullivan O."/>
            <person name="Ritari J."/>
            <person name="Douillard F.P."/>
            <person name="Paul Ross R."/>
            <person name="Yang R."/>
            <person name="Briner A.E."/>
            <person name="Felis G.E."/>
            <person name="de Vos W.M."/>
            <person name="Barrangou R."/>
            <person name="Klaenhammer T.R."/>
            <person name="Caufield P.W."/>
            <person name="Cui Y."/>
            <person name="Zhang H."/>
            <person name="O'Toole P.W."/>
        </authorList>
    </citation>
    <scope>NUCLEOTIDE SEQUENCE [LARGE SCALE GENOMIC DNA]</scope>
    <source>
        <strain evidence="1 2">DSM 19906</strain>
    </source>
</reference>
<keyword evidence="2" id="KW-1185">Reference proteome</keyword>
<gene>
    <name evidence="1" type="ORF">FC98_GL001457</name>
</gene>
<organism evidence="1 2">
    <name type="scientific">Lentilactobacillus kisonensis DSM 19906 = JCM 15041</name>
    <dbReference type="NCBI Taxonomy" id="1423766"/>
    <lineage>
        <taxon>Bacteria</taxon>
        <taxon>Bacillati</taxon>
        <taxon>Bacillota</taxon>
        <taxon>Bacilli</taxon>
        <taxon>Lactobacillales</taxon>
        <taxon>Lactobacillaceae</taxon>
        <taxon>Lentilactobacillus</taxon>
    </lineage>
</organism>
<accession>A0A0R1NUM2</accession>
<comment type="caution">
    <text evidence="1">The sequence shown here is derived from an EMBL/GenBank/DDBJ whole genome shotgun (WGS) entry which is preliminary data.</text>
</comment>
<evidence type="ECO:0000313" key="2">
    <source>
        <dbReference type="Proteomes" id="UP000051439"/>
    </source>
</evidence>
<name>A0A0R1NUM2_9LACO</name>
<dbReference type="EMBL" id="AZEB01000025">
    <property type="protein sequence ID" value="KRL20515.1"/>
    <property type="molecule type" value="Genomic_DNA"/>
</dbReference>